<dbReference type="OrthoDB" id="6303248at2"/>
<evidence type="ECO:0000313" key="2">
    <source>
        <dbReference type="EMBL" id="AIY67416.1"/>
    </source>
</evidence>
<feature type="chain" id="PRO_5002028101" evidence="1">
    <location>
        <begin position="25"/>
        <end position="113"/>
    </location>
</feature>
<dbReference type="STRING" id="1348114.OM33_20510"/>
<proteinExistence type="predicted"/>
<keyword evidence="3" id="KW-1185">Reference proteome</keyword>
<protein>
    <submittedName>
        <fullName evidence="2">Uncharacterized protein</fullName>
    </submittedName>
</protein>
<dbReference type="EMBL" id="CP009889">
    <property type="protein sequence ID" value="AIY67416.1"/>
    <property type="molecule type" value="Genomic_DNA"/>
</dbReference>
<name>A0A0A7EMW5_9GAMM</name>
<dbReference type="HOGENOM" id="CLU_2131387_0_0_6"/>
<gene>
    <name evidence="2" type="ORF">OM33_20510</name>
</gene>
<evidence type="ECO:0000256" key="1">
    <source>
        <dbReference type="SAM" id="SignalP"/>
    </source>
</evidence>
<dbReference type="KEGG" id="pseo:OM33_20510"/>
<organism evidence="2 3">
    <name type="scientific">Pseudoalteromonas piratica</name>
    <dbReference type="NCBI Taxonomy" id="1348114"/>
    <lineage>
        <taxon>Bacteria</taxon>
        <taxon>Pseudomonadati</taxon>
        <taxon>Pseudomonadota</taxon>
        <taxon>Gammaproteobacteria</taxon>
        <taxon>Alteromonadales</taxon>
        <taxon>Pseudoalteromonadaceae</taxon>
        <taxon>Pseudoalteromonas</taxon>
    </lineage>
</organism>
<dbReference type="AlphaFoldDB" id="A0A0A7EMW5"/>
<reference evidence="2 3" key="1">
    <citation type="submission" date="2014-11" db="EMBL/GenBank/DDBJ databases">
        <title>Complete Genome Sequence of Pseudoalteromonas sp. Strain OCN003 Isolated from Kaneohe Bay, Oahu, Hawaii.</title>
        <authorList>
            <person name="Beurmann S."/>
            <person name="Videau P."/>
            <person name="Ushijima B."/>
            <person name="Smith A.M."/>
            <person name="Aeby G.S."/>
            <person name="Callahan S.M."/>
            <person name="Belcaid M."/>
        </authorList>
    </citation>
    <scope>NUCLEOTIDE SEQUENCE [LARGE SCALE GENOMIC DNA]</scope>
    <source>
        <strain evidence="2 3">OCN003</strain>
    </source>
</reference>
<dbReference type="InterPro" id="IPR013783">
    <property type="entry name" value="Ig-like_fold"/>
</dbReference>
<feature type="signal peptide" evidence="1">
    <location>
        <begin position="1"/>
        <end position="24"/>
    </location>
</feature>
<sequence>MFKVIGLKAFFYWVLFLTVFQAQASIGSVNFTIDKTSIYRGNTVTLSWNTPQNATYYDLNVLKPGASHWLTFRRGYTSNSFNRFINKNGVHSFYISACNPTIGFNSLGMFLSL</sequence>
<dbReference type="Proteomes" id="UP000030341">
    <property type="component" value="Chromosome 2"/>
</dbReference>
<accession>A0A0A7EMW5</accession>
<evidence type="ECO:0000313" key="3">
    <source>
        <dbReference type="Proteomes" id="UP000030341"/>
    </source>
</evidence>
<keyword evidence="1" id="KW-0732">Signal</keyword>
<dbReference type="Gene3D" id="2.60.40.10">
    <property type="entry name" value="Immunoglobulins"/>
    <property type="match status" value="1"/>
</dbReference>